<dbReference type="Proteomes" id="UP001054252">
    <property type="component" value="Unassembled WGS sequence"/>
</dbReference>
<accession>A0AAV5JGG7</accession>
<comment type="caution">
    <text evidence="1">The sequence shown here is derived from an EMBL/GenBank/DDBJ whole genome shotgun (WGS) entry which is preliminary data.</text>
</comment>
<protein>
    <submittedName>
        <fullName evidence="1">Uncharacterized protein</fullName>
    </submittedName>
</protein>
<gene>
    <name evidence="1" type="ORF">SLEP1_g24615</name>
</gene>
<sequence>MTSPQLPLEFCLSKPGLCLASSRRKSDEIWFFFLSPKFDSEVVRSKIRETKGSDELEG</sequence>
<evidence type="ECO:0000313" key="1">
    <source>
        <dbReference type="EMBL" id="GKV13624.1"/>
    </source>
</evidence>
<keyword evidence="2" id="KW-1185">Reference proteome</keyword>
<dbReference type="AlphaFoldDB" id="A0AAV5JGG7"/>
<dbReference type="EMBL" id="BPVZ01000039">
    <property type="protein sequence ID" value="GKV13624.1"/>
    <property type="molecule type" value="Genomic_DNA"/>
</dbReference>
<evidence type="ECO:0000313" key="2">
    <source>
        <dbReference type="Proteomes" id="UP001054252"/>
    </source>
</evidence>
<reference evidence="1 2" key="1">
    <citation type="journal article" date="2021" name="Commun. Biol.">
        <title>The genome of Shorea leprosula (Dipterocarpaceae) highlights the ecological relevance of drought in aseasonal tropical rainforests.</title>
        <authorList>
            <person name="Ng K.K.S."/>
            <person name="Kobayashi M.J."/>
            <person name="Fawcett J.A."/>
            <person name="Hatakeyama M."/>
            <person name="Paape T."/>
            <person name="Ng C.H."/>
            <person name="Ang C.C."/>
            <person name="Tnah L.H."/>
            <person name="Lee C.T."/>
            <person name="Nishiyama T."/>
            <person name="Sese J."/>
            <person name="O'Brien M.J."/>
            <person name="Copetti D."/>
            <person name="Mohd Noor M.I."/>
            <person name="Ong R.C."/>
            <person name="Putra M."/>
            <person name="Sireger I.Z."/>
            <person name="Indrioko S."/>
            <person name="Kosugi Y."/>
            <person name="Izuno A."/>
            <person name="Isagi Y."/>
            <person name="Lee S.L."/>
            <person name="Shimizu K.K."/>
        </authorList>
    </citation>
    <scope>NUCLEOTIDE SEQUENCE [LARGE SCALE GENOMIC DNA]</scope>
    <source>
        <strain evidence="1">214</strain>
    </source>
</reference>
<name>A0AAV5JGG7_9ROSI</name>
<proteinExistence type="predicted"/>
<organism evidence="1 2">
    <name type="scientific">Rubroshorea leprosula</name>
    <dbReference type="NCBI Taxonomy" id="152421"/>
    <lineage>
        <taxon>Eukaryota</taxon>
        <taxon>Viridiplantae</taxon>
        <taxon>Streptophyta</taxon>
        <taxon>Embryophyta</taxon>
        <taxon>Tracheophyta</taxon>
        <taxon>Spermatophyta</taxon>
        <taxon>Magnoliopsida</taxon>
        <taxon>eudicotyledons</taxon>
        <taxon>Gunneridae</taxon>
        <taxon>Pentapetalae</taxon>
        <taxon>rosids</taxon>
        <taxon>malvids</taxon>
        <taxon>Malvales</taxon>
        <taxon>Dipterocarpaceae</taxon>
        <taxon>Rubroshorea</taxon>
    </lineage>
</organism>